<dbReference type="Pfam" id="PF14520">
    <property type="entry name" value="HHH_5"/>
    <property type="match status" value="1"/>
</dbReference>
<dbReference type="EMBL" id="CAEZTZ010000090">
    <property type="protein sequence ID" value="CAB4587202.1"/>
    <property type="molecule type" value="Genomic_DNA"/>
</dbReference>
<name>A0A6J6FE81_9ZZZZ</name>
<evidence type="ECO:0000256" key="2">
    <source>
        <dbReference type="ARBA" id="ARBA00022763"/>
    </source>
</evidence>
<dbReference type="InterPro" id="IPR001162">
    <property type="entry name" value="UvrC_RNase_H_dom"/>
</dbReference>
<accession>A0A6J6FE81</accession>
<reference evidence="9" key="1">
    <citation type="submission" date="2020-05" db="EMBL/GenBank/DDBJ databases">
        <authorList>
            <person name="Chiriac C."/>
            <person name="Salcher M."/>
            <person name="Ghai R."/>
            <person name="Kavagutti S V."/>
        </authorList>
    </citation>
    <scope>NUCLEOTIDE SEQUENCE</scope>
</reference>
<evidence type="ECO:0000256" key="5">
    <source>
        <dbReference type="ARBA" id="ARBA00023204"/>
    </source>
</evidence>
<dbReference type="CDD" id="cd10434">
    <property type="entry name" value="GIY-YIG_UvrC_Cho"/>
    <property type="match status" value="1"/>
</dbReference>
<evidence type="ECO:0000256" key="1">
    <source>
        <dbReference type="ARBA" id="ARBA00022490"/>
    </source>
</evidence>
<dbReference type="GO" id="GO:0003677">
    <property type="term" value="F:DNA binding"/>
    <property type="evidence" value="ECO:0007669"/>
    <property type="project" value="InterPro"/>
</dbReference>
<keyword evidence="4" id="KW-0267">Excision nuclease</keyword>
<gene>
    <name evidence="9" type="ORF">UFOPK1767_00716</name>
</gene>
<dbReference type="InterPro" id="IPR036876">
    <property type="entry name" value="UVR_dom_sf"/>
</dbReference>
<proteinExistence type="inferred from homology"/>
<dbReference type="GO" id="GO:0006289">
    <property type="term" value="P:nucleotide-excision repair"/>
    <property type="evidence" value="ECO:0007669"/>
    <property type="project" value="InterPro"/>
</dbReference>
<dbReference type="Pfam" id="PF08459">
    <property type="entry name" value="UvrC_RNaseH_dom"/>
    <property type="match status" value="1"/>
</dbReference>
<dbReference type="SMART" id="SM00278">
    <property type="entry name" value="HhH1"/>
    <property type="match status" value="2"/>
</dbReference>
<dbReference type="PROSITE" id="PS50164">
    <property type="entry name" value="GIY_YIG"/>
    <property type="match status" value="1"/>
</dbReference>
<dbReference type="PROSITE" id="PS50151">
    <property type="entry name" value="UVR"/>
    <property type="match status" value="1"/>
</dbReference>
<dbReference type="InterPro" id="IPR001943">
    <property type="entry name" value="UVR_dom"/>
</dbReference>
<dbReference type="SUPFAM" id="SSF82771">
    <property type="entry name" value="GIY-YIG endonuclease"/>
    <property type="match status" value="1"/>
</dbReference>
<evidence type="ECO:0000256" key="4">
    <source>
        <dbReference type="ARBA" id="ARBA00022881"/>
    </source>
</evidence>
<evidence type="ECO:0000259" key="8">
    <source>
        <dbReference type="PROSITE" id="PS50165"/>
    </source>
</evidence>
<dbReference type="SUPFAM" id="SSF47781">
    <property type="entry name" value="RuvA domain 2-like"/>
    <property type="match status" value="1"/>
</dbReference>
<evidence type="ECO:0000313" key="9">
    <source>
        <dbReference type="EMBL" id="CAB4587202.1"/>
    </source>
</evidence>
<dbReference type="Gene3D" id="3.40.1440.10">
    <property type="entry name" value="GIY-YIG endonuclease"/>
    <property type="match status" value="1"/>
</dbReference>
<dbReference type="NCBIfam" id="TIGR00194">
    <property type="entry name" value="uvrC"/>
    <property type="match status" value="1"/>
</dbReference>
<dbReference type="InterPro" id="IPR000305">
    <property type="entry name" value="GIY-YIG_endonuc"/>
</dbReference>
<dbReference type="SUPFAM" id="SSF46600">
    <property type="entry name" value="C-terminal UvrC-binding domain of UvrB"/>
    <property type="match status" value="1"/>
</dbReference>
<dbReference type="Pfam" id="PF01541">
    <property type="entry name" value="GIY-YIG"/>
    <property type="match status" value="1"/>
</dbReference>
<dbReference type="PANTHER" id="PTHR30562">
    <property type="entry name" value="UVRC/OXIDOREDUCTASE"/>
    <property type="match status" value="1"/>
</dbReference>
<protein>
    <submittedName>
        <fullName evidence="9">Unannotated protein</fullName>
    </submittedName>
</protein>
<organism evidence="9">
    <name type="scientific">freshwater metagenome</name>
    <dbReference type="NCBI Taxonomy" id="449393"/>
    <lineage>
        <taxon>unclassified sequences</taxon>
        <taxon>metagenomes</taxon>
        <taxon>ecological metagenomes</taxon>
    </lineage>
</organism>
<dbReference type="HAMAP" id="MF_00203">
    <property type="entry name" value="UvrC"/>
    <property type="match status" value="1"/>
</dbReference>
<dbReference type="NCBIfam" id="NF001824">
    <property type="entry name" value="PRK00558.1-5"/>
    <property type="match status" value="1"/>
</dbReference>
<dbReference type="SMART" id="SM00465">
    <property type="entry name" value="GIYc"/>
    <property type="match status" value="1"/>
</dbReference>
<dbReference type="Pfam" id="PF02151">
    <property type="entry name" value="UVR"/>
    <property type="match status" value="1"/>
</dbReference>
<evidence type="ECO:0000256" key="3">
    <source>
        <dbReference type="ARBA" id="ARBA00022769"/>
    </source>
</evidence>
<feature type="domain" description="UvrC family homology region profile" evidence="8">
    <location>
        <begin position="257"/>
        <end position="490"/>
    </location>
</feature>
<dbReference type="GO" id="GO:0009381">
    <property type="term" value="F:excinuclease ABC activity"/>
    <property type="evidence" value="ECO:0007669"/>
    <property type="project" value="InterPro"/>
</dbReference>
<sequence>MTADWHPEPRSIPTDPGVYRFYDENNRILYVGKAKVLRNRLSTYFHNPAGLMERTARMVKTARRVDWTVVGSELEALHLEFTWIKEFRPPFNIQFRDDKGYPYLAVSMGEEYPRAFLARTRVKDGTVYFGPFTKSWAVRETLDLLLSVYPVRSCEKSTFAKARRDDRPCLLGDIGKCAAPCVGRVTTEEHRELAINLVGYMNRQDSAVIDDLGVKMKDASARHDFESAARFRDQRSALRSIAERSAIVLRDELDVDIIGFASSELSAAIAIFHVRGGRVRGTRSWTVDTELEMDAAAILEQAIENVYELDAPPALIDVPFEPQSSNVLSESLTLRRANAKLKSKVRIGVPQRGDRATLLTSVTKNAMLALGEHELHRAHDFVARSRALEDLRDNLALPEAPLRFECCDISHLGGTDIVGSLVVFEDGLPVKDDYRHYGIASARDDTEAMYQLISRRLVRLAEERPAMRYPTTLILVDGGQPQVNAAARALRESGIDGVAVVGLAKRLEELWHPNSDFPVILPRDSDALYLVQRARDEAHRFALRYQKSKRTKVLTSTLNELDGIGPKRVQALIAHFGSPTAVRAATKDELLQVPGIGDDTAQRILDSLNASETRG</sequence>
<keyword evidence="3" id="KW-0228">DNA excision</keyword>
<dbReference type="Gene3D" id="1.10.150.20">
    <property type="entry name" value="5' to 3' exonuclease, C-terminal subdomain"/>
    <property type="match status" value="1"/>
</dbReference>
<dbReference type="InterPro" id="IPR010994">
    <property type="entry name" value="RuvA_2-like"/>
</dbReference>
<dbReference type="InterPro" id="IPR047296">
    <property type="entry name" value="GIY-YIG_UvrC_Cho"/>
</dbReference>
<dbReference type="InterPro" id="IPR038476">
    <property type="entry name" value="UvrC_RNase_H_dom_sf"/>
</dbReference>
<dbReference type="PROSITE" id="PS50165">
    <property type="entry name" value="UVRC"/>
    <property type="match status" value="1"/>
</dbReference>
<dbReference type="Gene3D" id="3.30.420.340">
    <property type="entry name" value="UvrC, RNAse H endonuclease domain"/>
    <property type="match status" value="1"/>
</dbReference>
<evidence type="ECO:0000259" key="6">
    <source>
        <dbReference type="PROSITE" id="PS50151"/>
    </source>
</evidence>
<keyword evidence="5" id="KW-0234">DNA repair</keyword>
<dbReference type="InterPro" id="IPR004791">
    <property type="entry name" value="UvrC"/>
</dbReference>
<dbReference type="FunFam" id="3.40.1440.10:FF:000001">
    <property type="entry name" value="UvrABC system protein C"/>
    <property type="match status" value="1"/>
</dbReference>
<feature type="domain" description="GIY-YIG" evidence="7">
    <location>
        <begin position="14"/>
        <end position="93"/>
    </location>
</feature>
<dbReference type="Pfam" id="PF22920">
    <property type="entry name" value="UvrC_RNaseH"/>
    <property type="match status" value="1"/>
</dbReference>
<dbReference type="InterPro" id="IPR003583">
    <property type="entry name" value="Hlx-hairpin-Hlx_DNA-bd_motif"/>
</dbReference>
<dbReference type="PANTHER" id="PTHR30562:SF1">
    <property type="entry name" value="UVRABC SYSTEM PROTEIN C"/>
    <property type="match status" value="1"/>
</dbReference>
<dbReference type="InterPro" id="IPR050066">
    <property type="entry name" value="UvrABC_protein_C"/>
</dbReference>
<feature type="domain" description="UVR" evidence="6">
    <location>
        <begin position="206"/>
        <end position="241"/>
    </location>
</feature>
<dbReference type="GO" id="GO:0009380">
    <property type="term" value="C:excinuclease repair complex"/>
    <property type="evidence" value="ECO:0007669"/>
    <property type="project" value="InterPro"/>
</dbReference>
<dbReference type="InterPro" id="IPR035901">
    <property type="entry name" value="GIY-YIG_endonuc_sf"/>
</dbReference>
<keyword evidence="2" id="KW-0227">DNA damage</keyword>
<keyword evidence="1" id="KW-0963">Cytoplasm</keyword>
<dbReference type="AlphaFoldDB" id="A0A6J6FE81"/>
<evidence type="ECO:0000259" key="7">
    <source>
        <dbReference type="PROSITE" id="PS50164"/>
    </source>
</evidence>